<accession>A0A0N1MPA0</accession>
<proteinExistence type="predicted"/>
<dbReference type="EMBL" id="JNOC01000079">
    <property type="protein sequence ID" value="KPH54850.1"/>
    <property type="molecule type" value="Genomic_DNA"/>
</dbReference>
<gene>
    <name evidence="1" type="ORF">HPU229334_11370</name>
</gene>
<protein>
    <submittedName>
        <fullName evidence="1">Uncharacterized protein</fullName>
    </submittedName>
</protein>
<reference evidence="1 2" key="1">
    <citation type="submission" date="2014-06" db="EMBL/GenBank/DDBJ databases">
        <title>Helicobacter pullorum isolates in fresh chicken meat - phenotypic and genotypic features.</title>
        <authorList>
            <person name="Borges V."/>
            <person name="Santos A."/>
            <person name="Correia C.B."/>
            <person name="Saraiva M."/>
            <person name="Menard A."/>
            <person name="Vieira L."/>
            <person name="Sampaio D.A."/>
            <person name="Gomes J.P."/>
            <person name="Oleastro M."/>
        </authorList>
    </citation>
    <scope>NUCLEOTIDE SEQUENCE [LARGE SCALE GENOMIC DNA]</scope>
    <source>
        <strain evidence="1 2">229334/12</strain>
    </source>
</reference>
<sequence>MRYCSLASLFCSLNACNLDSSSCISLAYFSLSAGASCLTRFSRILTASFINSCLAAESSSLYLPPPLLSNNSCAILWA</sequence>
<dbReference type="Proteomes" id="UP000037997">
    <property type="component" value="Unassembled WGS sequence"/>
</dbReference>
<dbReference type="AlphaFoldDB" id="A0A0N1MPA0"/>
<organism evidence="1 2">
    <name type="scientific">Helicobacter pullorum</name>
    <dbReference type="NCBI Taxonomy" id="35818"/>
    <lineage>
        <taxon>Bacteria</taxon>
        <taxon>Pseudomonadati</taxon>
        <taxon>Campylobacterota</taxon>
        <taxon>Epsilonproteobacteria</taxon>
        <taxon>Campylobacterales</taxon>
        <taxon>Helicobacteraceae</taxon>
        <taxon>Helicobacter</taxon>
    </lineage>
</organism>
<name>A0A0N1MPA0_9HELI</name>
<comment type="caution">
    <text evidence="1">The sequence shown here is derived from an EMBL/GenBank/DDBJ whole genome shotgun (WGS) entry which is preliminary data.</text>
</comment>
<evidence type="ECO:0000313" key="1">
    <source>
        <dbReference type="EMBL" id="KPH54850.1"/>
    </source>
</evidence>
<dbReference type="RefSeq" id="WP_054198544.1">
    <property type="nucleotide sequence ID" value="NZ_CAWUYM010000015.1"/>
</dbReference>
<evidence type="ECO:0000313" key="2">
    <source>
        <dbReference type="Proteomes" id="UP000037997"/>
    </source>
</evidence>